<sequence>MNGNTKFVAGIVGLLTLVATVSIGWGTLQAKAADNTRRITGIEAKLDKMYGLVVLIAAKQGIEP</sequence>
<accession>A0A0F9MZ89</accession>
<gene>
    <name evidence="1" type="ORF">LCGC14_1030530</name>
</gene>
<reference evidence="1" key="1">
    <citation type="journal article" date="2015" name="Nature">
        <title>Complex archaea that bridge the gap between prokaryotes and eukaryotes.</title>
        <authorList>
            <person name="Spang A."/>
            <person name="Saw J.H."/>
            <person name="Jorgensen S.L."/>
            <person name="Zaremba-Niedzwiedzka K."/>
            <person name="Martijn J."/>
            <person name="Lind A.E."/>
            <person name="van Eijk R."/>
            <person name="Schleper C."/>
            <person name="Guy L."/>
            <person name="Ettema T.J."/>
        </authorList>
    </citation>
    <scope>NUCLEOTIDE SEQUENCE</scope>
</reference>
<organism evidence="1">
    <name type="scientific">marine sediment metagenome</name>
    <dbReference type="NCBI Taxonomy" id="412755"/>
    <lineage>
        <taxon>unclassified sequences</taxon>
        <taxon>metagenomes</taxon>
        <taxon>ecological metagenomes</taxon>
    </lineage>
</organism>
<comment type="caution">
    <text evidence="1">The sequence shown here is derived from an EMBL/GenBank/DDBJ whole genome shotgun (WGS) entry which is preliminary data.</text>
</comment>
<name>A0A0F9MZ89_9ZZZZ</name>
<evidence type="ECO:0000313" key="1">
    <source>
        <dbReference type="EMBL" id="KKN11024.1"/>
    </source>
</evidence>
<dbReference type="EMBL" id="LAZR01004181">
    <property type="protein sequence ID" value="KKN11024.1"/>
    <property type="molecule type" value="Genomic_DNA"/>
</dbReference>
<protein>
    <submittedName>
        <fullName evidence="1">Uncharacterized protein</fullName>
    </submittedName>
</protein>
<proteinExistence type="predicted"/>
<dbReference type="AlphaFoldDB" id="A0A0F9MZ89"/>